<protein>
    <submittedName>
        <fullName evidence="1">Uncharacterized protein</fullName>
    </submittedName>
</protein>
<geneLocation type="mitochondrion" evidence="1"/>
<dbReference type="EMBL" id="LKAM01000002">
    <property type="protein sequence ID" value="KUM49841.1"/>
    <property type="molecule type" value="Genomic_DNA"/>
</dbReference>
<name>A0A101M2I8_PICGL</name>
<proteinExistence type="predicted"/>
<keyword evidence="1" id="KW-0496">Mitochondrion</keyword>
<organism evidence="1">
    <name type="scientific">Picea glauca</name>
    <name type="common">White spruce</name>
    <name type="synonym">Pinus glauca</name>
    <dbReference type="NCBI Taxonomy" id="3330"/>
    <lineage>
        <taxon>Eukaryota</taxon>
        <taxon>Viridiplantae</taxon>
        <taxon>Streptophyta</taxon>
        <taxon>Embryophyta</taxon>
        <taxon>Tracheophyta</taxon>
        <taxon>Spermatophyta</taxon>
        <taxon>Pinopsida</taxon>
        <taxon>Pinidae</taxon>
        <taxon>Conifers I</taxon>
        <taxon>Pinales</taxon>
        <taxon>Pinaceae</taxon>
        <taxon>Picea</taxon>
    </lineage>
</organism>
<dbReference type="AlphaFoldDB" id="A0A101M2I8"/>
<comment type="caution">
    <text evidence="1">The sequence shown here is derived from an EMBL/GenBank/DDBJ whole genome shotgun (WGS) entry which is preliminary data.</text>
</comment>
<evidence type="ECO:0000313" key="1">
    <source>
        <dbReference type="EMBL" id="KUM49841.1"/>
    </source>
</evidence>
<reference evidence="1" key="1">
    <citation type="journal article" date="2015" name="Genome Biol. Evol.">
        <title>Organellar Genomes of White Spruce (Picea glauca): Assembly and Annotation.</title>
        <authorList>
            <person name="Jackman S.D."/>
            <person name="Warren R.L."/>
            <person name="Gibb E.A."/>
            <person name="Vandervalk B.P."/>
            <person name="Mohamadi H."/>
            <person name="Chu J."/>
            <person name="Raymond A."/>
            <person name="Pleasance S."/>
            <person name="Coope R."/>
            <person name="Wildung M.R."/>
            <person name="Ritland C.E."/>
            <person name="Bousquet J."/>
            <person name="Jones S.J."/>
            <person name="Bohlmann J."/>
            <person name="Birol I."/>
        </authorList>
    </citation>
    <scope>NUCLEOTIDE SEQUENCE [LARGE SCALE GENOMIC DNA]</scope>
    <source>
        <tissue evidence="1">Flushing bud</tissue>
    </source>
</reference>
<accession>A0A101M2I8</accession>
<gene>
    <name evidence="1" type="ORF">ABT39_MTgene3068</name>
</gene>
<sequence>MANWSPSYITYLVIEREENMCLFLVIPRVVDIIWDLSIRISFLPTERICYLPTFVASRFRCPFAPGYHLLLKGFCFSPFLDR</sequence>